<dbReference type="FunFam" id="3.30.160.60:FF:000072">
    <property type="entry name" value="zinc finger protein 143 isoform X1"/>
    <property type="match status" value="1"/>
</dbReference>
<evidence type="ECO:0000256" key="6">
    <source>
        <dbReference type="ARBA" id="ARBA00022833"/>
    </source>
</evidence>
<feature type="domain" description="C2H2-type" evidence="13">
    <location>
        <begin position="446"/>
        <end position="469"/>
    </location>
</feature>
<feature type="domain" description="C2H2-type" evidence="13">
    <location>
        <begin position="418"/>
        <end position="445"/>
    </location>
</feature>
<dbReference type="Pfam" id="PF00096">
    <property type="entry name" value="zf-C2H2"/>
    <property type="match status" value="7"/>
</dbReference>
<dbReference type="FunFam" id="3.30.160.60:FF:001465">
    <property type="entry name" value="Zinc finger protein 560"/>
    <property type="match status" value="1"/>
</dbReference>
<dbReference type="SUPFAM" id="SSF57667">
    <property type="entry name" value="beta-beta-alpha zinc fingers"/>
    <property type="match status" value="7"/>
</dbReference>
<evidence type="ECO:0000256" key="5">
    <source>
        <dbReference type="ARBA" id="ARBA00022771"/>
    </source>
</evidence>
<name>A0A667ZGE7_9TELE</name>
<feature type="domain" description="C2H2-type" evidence="13">
    <location>
        <begin position="699"/>
        <end position="726"/>
    </location>
</feature>
<keyword evidence="3" id="KW-0479">Metal-binding</keyword>
<dbReference type="GeneTree" id="ENSGT00940000165332"/>
<proteinExistence type="inferred from homology"/>
<keyword evidence="4" id="KW-0677">Repeat</keyword>
<feature type="domain" description="C2H2-type" evidence="13">
    <location>
        <begin position="727"/>
        <end position="754"/>
    </location>
</feature>
<protein>
    <submittedName>
        <fullName evidence="14">Zinc finger protein 497-like</fullName>
    </submittedName>
</protein>
<dbReference type="InterPro" id="IPR013087">
    <property type="entry name" value="Znf_C2H2_type"/>
</dbReference>
<dbReference type="GO" id="GO:0000977">
    <property type="term" value="F:RNA polymerase II transcription regulatory region sequence-specific DNA binding"/>
    <property type="evidence" value="ECO:0007669"/>
    <property type="project" value="TreeGrafter"/>
</dbReference>
<dbReference type="PROSITE" id="PS50157">
    <property type="entry name" value="ZINC_FINGER_C2H2_2"/>
    <property type="match status" value="12"/>
</dbReference>
<dbReference type="GO" id="GO:0000981">
    <property type="term" value="F:DNA-binding transcription factor activity, RNA polymerase II-specific"/>
    <property type="evidence" value="ECO:0007669"/>
    <property type="project" value="TreeGrafter"/>
</dbReference>
<dbReference type="FunFam" id="3.30.160.60:FF:000145">
    <property type="entry name" value="Zinc finger protein 574"/>
    <property type="match status" value="1"/>
</dbReference>
<evidence type="ECO:0000256" key="9">
    <source>
        <dbReference type="ARBA" id="ARBA00023163"/>
    </source>
</evidence>
<dbReference type="Pfam" id="PF13894">
    <property type="entry name" value="zf-C2H2_4"/>
    <property type="match status" value="1"/>
</dbReference>
<dbReference type="FunFam" id="3.30.160.60:FF:001485">
    <property type="entry name" value="Krueppel-related zinc finger protein"/>
    <property type="match status" value="1"/>
</dbReference>
<feature type="compositionally biased region" description="Polar residues" evidence="12">
    <location>
        <begin position="294"/>
        <end position="319"/>
    </location>
</feature>
<evidence type="ECO:0000313" key="15">
    <source>
        <dbReference type="Proteomes" id="UP000472263"/>
    </source>
</evidence>
<dbReference type="InterPro" id="IPR029400">
    <property type="entry name" value="TINF2_N"/>
</dbReference>
<feature type="domain" description="C2H2-type" evidence="13">
    <location>
        <begin position="559"/>
        <end position="586"/>
    </location>
</feature>
<dbReference type="PANTHER" id="PTHR24381:SF450">
    <property type="entry name" value="GASTRULA ZINC FINGER PROTEIN XLCGF26.1-LIKE-RELATED"/>
    <property type="match status" value="1"/>
</dbReference>
<dbReference type="Gene3D" id="3.30.160.60">
    <property type="entry name" value="Classic Zinc Finger"/>
    <property type="match status" value="10"/>
</dbReference>
<feature type="domain" description="C2H2-type" evidence="13">
    <location>
        <begin position="532"/>
        <end position="559"/>
    </location>
</feature>
<feature type="domain" description="C2H2-type" evidence="13">
    <location>
        <begin position="501"/>
        <end position="528"/>
    </location>
</feature>
<evidence type="ECO:0000256" key="2">
    <source>
        <dbReference type="ARBA" id="ARBA00006991"/>
    </source>
</evidence>
<keyword evidence="9" id="KW-0804">Transcription</keyword>
<feature type="region of interest" description="Disordered" evidence="12">
    <location>
        <begin position="208"/>
        <end position="231"/>
    </location>
</feature>
<comment type="similarity">
    <text evidence="2">Belongs to the krueppel C2H2-type zinc-finger protein family.</text>
</comment>
<dbReference type="Ensembl" id="ENSMMDT00005040504.1">
    <property type="protein sequence ID" value="ENSMMDP00005039687.1"/>
    <property type="gene ID" value="ENSMMDG00005018371.1"/>
</dbReference>
<evidence type="ECO:0000313" key="14">
    <source>
        <dbReference type="Ensembl" id="ENSMMDP00005039687.1"/>
    </source>
</evidence>
<feature type="domain" description="C2H2-type" evidence="13">
    <location>
        <begin position="615"/>
        <end position="642"/>
    </location>
</feature>
<dbReference type="InParanoid" id="A0A667ZGE7"/>
<evidence type="ECO:0000256" key="7">
    <source>
        <dbReference type="ARBA" id="ARBA00023015"/>
    </source>
</evidence>
<feature type="domain" description="C2H2-type" evidence="13">
    <location>
        <begin position="364"/>
        <end position="391"/>
    </location>
</feature>
<dbReference type="FunFam" id="3.30.160.60:FF:000446">
    <property type="entry name" value="Zinc finger protein"/>
    <property type="match status" value="1"/>
</dbReference>
<keyword evidence="6" id="KW-0862">Zinc</keyword>
<evidence type="ECO:0000256" key="3">
    <source>
        <dbReference type="ARBA" id="ARBA00022723"/>
    </source>
</evidence>
<feature type="region of interest" description="Disordered" evidence="12">
    <location>
        <begin position="253"/>
        <end position="347"/>
    </location>
</feature>
<keyword evidence="8" id="KW-0238">DNA-binding</keyword>
<comment type="subcellular location">
    <subcellularLocation>
        <location evidence="1">Nucleus</location>
    </subcellularLocation>
</comment>
<dbReference type="PROSITE" id="PS00028">
    <property type="entry name" value="ZINC_FINGER_C2H2_1"/>
    <property type="match status" value="12"/>
</dbReference>
<evidence type="ECO:0000256" key="8">
    <source>
        <dbReference type="ARBA" id="ARBA00023125"/>
    </source>
</evidence>
<dbReference type="FunFam" id="3.30.160.60:FF:001158">
    <property type="entry name" value="zinc finger protein 22"/>
    <property type="match status" value="1"/>
</dbReference>
<dbReference type="OrthoDB" id="40579at2759"/>
<organism evidence="14 15">
    <name type="scientific">Myripristis murdjan</name>
    <name type="common">pinecone soldierfish</name>
    <dbReference type="NCBI Taxonomy" id="586833"/>
    <lineage>
        <taxon>Eukaryota</taxon>
        <taxon>Metazoa</taxon>
        <taxon>Chordata</taxon>
        <taxon>Craniata</taxon>
        <taxon>Vertebrata</taxon>
        <taxon>Euteleostomi</taxon>
        <taxon>Actinopterygii</taxon>
        <taxon>Neopterygii</taxon>
        <taxon>Teleostei</taxon>
        <taxon>Neoteleostei</taxon>
        <taxon>Acanthomorphata</taxon>
        <taxon>Holocentriformes</taxon>
        <taxon>Holocentridae</taxon>
        <taxon>Myripristis</taxon>
    </lineage>
</organism>
<keyword evidence="5 11" id="KW-0863">Zinc-finger</keyword>
<dbReference type="GO" id="GO:0008270">
    <property type="term" value="F:zinc ion binding"/>
    <property type="evidence" value="ECO:0007669"/>
    <property type="project" value="UniProtKB-KW"/>
</dbReference>
<feature type="domain" description="C2H2-type" evidence="13">
    <location>
        <begin position="643"/>
        <end position="670"/>
    </location>
</feature>
<feature type="region of interest" description="Disordered" evidence="12">
    <location>
        <begin position="385"/>
        <end position="415"/>
    </location>
</feature>
<reference evidence="14" key="3">
    <citation type="submission" date="2025-09" db="UniProtKB">
        <authorList>
            <consortium name="Ensembl"/>
        </authorList>
    </citation>
    <scope>IDENTIFICATION</scope>
</reference>
<dbReference type="InterPro" id="IPR036236">
    <property type="entry name" value="Znf_C2H2_sf"/>
</dbReference>
<dbReference type="CDD" id="cd11657">
    <property type="entry name" value="TIN2_N"/>
    <property type="match status" value="1"/>
</dbReference>
<keyword evidence="15" id="KW-1185">Reference proteome</keyword>
<evidence type="ECO:0000256" key="11">
    <source>
        <dbReference type="PROSITE-ProRule" id="PRU00042"/>
    </source>
</evidence>
<dbReference type="PANTHER" id="PTHR24381">
    <property type="entry name" value="ZINC FINGER PROTEIN"/>
    <property type="match status" value="1"/>
</dbReference>
<dbReference type="SMART" id="SM00355">
    <property type="entry name" value="ZnF_C2H2"/>
    <property type="match status" value="13"/>
</dbReference>
<gene>
    <name evidence="14" type="primary">LOC115370717</name>
</gene>
<dbReference type="GeneID" id="115370717"/>
<evidence type="ECO:0000256" key="10">
    <source>
        <dbReference type="ARBA" id="ARBA00023242"/>
    </source>
</evidence>
<reference evidence="14" key="2">
    <citation type="submission" date="2025-08" db="UniProtKB">
        <authorList>
            <consortium name="Ensembl"/>
        </authorList>
    </citation>
    <scope>IDENTIFICATION</scope>
</reference>
<dbReference type="Pfam" id="PF13912">
    <property type="entry name" value="zf-C2H2_6"/>
    <property type="match status" value="2"/>
</dbReference>
<reference evidence="14" key="1">
    <citation type="submission" date="2019-06" db="EMBL/GenBank/DDBJ databases">
        <authorList>
            <consortium name="Wellcome Sanger Institute Data Sharing"/>
        </authorList>
    </citation>
    <scope>NUCLEOTIDE SEQUENCE [LARGE SCALE GENOMIC DNA]</scope>
</reference>
<dbReference type="AlphaFoldDB" id="A0A667ZGE7"/>
<evidence type="ECO:0000259" key="13">
    <source>
        <dbReference type="PROSITE" id="PS50157"/>
    </source>
</evidence>
<feature type="domain" description="C2H2-type" evidence="13">
    <location>
        <begin position="671"/>
        <end position="698"/>
    </location>
</feature>
<dbReference type="FunFam" id="3.30.160.60:FF:000218">
    <property type="entry name" value="Zinc finger protein 10"/>
    <property type="match status" value="1"/>
</dbReference>
<dbReference type="GO" id="GO:0005634">
    <property type="term" value="C:nucleus"/>
    <property type="evidence" value="ECO:0007669"/>
    <property type="project" value="UniProtKB-SubCell"/>
</dbReference>
<dbReference type="GO" id="GO:0000122">
    <property type="term" value="P:negative regulation of transcription by RNA polymerase II"/>
    <property type="evidence" value="ECO:0007669"/>
    <property type="project" value="UniProtKB-ARBA"/>
</dbReference>
<feature type="compositionally biased region" description="Pro residues" evidence="12">
    <location>
        <begin position="214"/>
        <end position="223"/>
    </location>
</feature>
<evidence type="ECO:0000256" key="1">
    <source>
        <dbReference type="ARBA" id="ARBA00004123"/>
    </source>
</evidence>
<dbReference type="Proteomes" id="UP000472263">
    <property type="component" value="Chromosome 2"/>
</dbReference>
<evidence type="ECO:0000256" key="12">
    <source>
        <dbReference type="SAM" id="MobiDB-lite"/>
    </source>
</evidence>
<feature type="domain" description="C2H2-type" evidence="13">
    <location>
        <begin position="587"/>
        <end position="614"/>
    </location>
</feature>
<accession>A0A667ZGE7</accession>
<keyword evidence="10" id="KW-0539">Nucleus</keyword>
<dbReference type="RefSeq" id="XP_029923723.1">
    <property type="nucleotide sequence ID" value="XM_030067863.1"/>
</dbReference>
<sequence>MGPSLPLSSLRLLVPPLRLLSAAMWQVARRQSVRHYGMLEDFITMVTEAVPHLVTERQRSLLLLALRAKVTLCDSETQTLQTQLDRIQAVAMATTDLAVAQWCSALADRLRQNPADRQRLLQEVFDQSFDLALQSLLSDFLSRLDQLFPVPGFKQAASWLDSAPAGLEDCLQEADREELKALLANQSCRLGQVTRLVGSAAEDALLSAWSRPSPTKPTNPCPPADTADQSEHLTVWVSPAQQEVELAMEEVVETQEVEPEAVIGPARPSVKRTEEVGGAEGVVTPLNQEEESRGQSAAPSVTAQQKKNDSDSGGPTQLALSERDRLTDSPEHSADQPEHRDTADQSEEPTPFAIISHNAQRVAHKCPQCGKCFIYRSQVIRHLRTHKSRRPALRTSGAQQQRGQSGCHGDEPRPPRAHSCFQCGADFRSRAELTAHQRSHRSRPLYQCCQCDRRFRLLSSLTNHKQTHAAGGGFSCSKCEQVFESARERDAHRQKHRLPSLPCPVCGAPFSSQARLLRHLQTHPAEGAEPRYTCRFCELTFTGVTQLRIHQRSHTPRSFRCEQCHKAFGTAGGLQAHRASHSAERRFLCSHCGKCFRSRDGLEGHQRTHTGERPHRCPHCPKAFTALAGLNVHVRRHTGERPYVCTVCGKGWPSGGDLQKHMRTHTGEKPYTCQDCGKAFSISCHLTEHRRTHTGEKPFTCPECGKALRRKFDLNKHLLSHSDTRPFTCSHCPKSYTRRTHLTRHLLTHTPDPPPAHTHT</sequence>
<evidence type="ECO:0000256" key="4">
    <source>
        <dbReference type="ARBA" id="ARBA00022737"/>
    </source>
</evidence>
<keyword evidence="7" id="KW-0805">Transcription regulation</keyword>
<feature type="compositionally biased region" description="Basic and acidic residues" evidence="12">
    <location>
        <begin position="321"/>
        <end position="343"/>
    </location>
</feature>
<dbReference type="Pfam" id="PF14973">
    <property type="entry name" value="TINF2_N"/>
    <property type="match status" value="1"/>
</dbReference>